<gene>
    <name evidence="1" type="primary">RvY_11314-1</name>
    <name evidence="1" type="synonym">RvY_11314.1</name>
    <name evidence="1" type="ORF">RvY_11314</name>
</gene>
<proteinExistence type="predicted"/>
<name>A0A1D1VHS5_RAMVA</name>
<dbReference type="AlphaFoldDB" id="A0A1D1VHS5"/>
<organism evidence="1 2">
    <name type="scientific">Ramazzottius varieornatus</name>
    <name type="common">Water bear</name>
    <name type="synonym">Tardigrade</name>
    <dbReference type="NCBI Taxonomy" id="947166"/>
    <lineage>
        <taxon>Eukaryota</taxon>
        <taxon>Metazoa</taxon>
        <taxon>Ecdysozoa</taxon>
        <taxon>Tardigrada</taxon>
        <taxon>Eutardigrada</taxon>
        <taxon>Parachela</taxon>
        <taxon>Hypsibioidea</taxon>
        <taxon>Ramazzottiidae</taxon>
        <taxon>Ramazzottius</taxon>
    </lineage>
</organism>
<dbReference type="PANTHER" id="PTHR46830:SF1">
    <property type="entry name" value="ALPHA-1,4-N-ACETYLGLUCOSAMINYLTRANSFERASE"/>
    <property type="match status" value="1"/>
</dbReference>
<dbReference type="PANTHER" id="PTHR46830">
    <property type="entry name" value="TRANSFERASE, PUTATIVE-RELATED"/>
    <property type="match status" value="1"/>
</dbReference>
<keyword evidence="2" id="KW-1185">Reference proteome</keyword>
<sequence length="329" mass="37278">MVSPVGKKTLVLSISVAALVIFYLGTRFHSCELQSPNQWKWEPIRVIFGPEIADDDTQHRLEELKVRMPASEKANLTVNYVHLYDNPAKPRPLNFLGCLGAYSAALNLEPDRILIHTNNASLNPLVQCDSLLNMTIRWPLVEVIKVGLQKKMNNKAIGTIQHEADIRKLQSVEEYGGLVLDFDVYVINGTLLRWLMQQHPCIVCHEVDRLNAGFLGCQQPHARYPQLVLEESYRKRYNPNCWLCNSGQEPWNVLQKNKETALVVNGVCDHPSGVVEAENWETLPAFHSYWHYNLDLKGARTLDSTLGVVFRWLLKGAPSHLAGLDIPPE</sequence>
<dbReference type="OrthoDB" id="6150660at2759"/>
<comment type="caution">
    <text evidence="1">The sequence shown here is derived from an EMBL/GenBank/DDBJ whole genome shotgun (WGS) entry which is preliminary data.</text>
</comment>
<dbReference type="Proteomes" id="UP000186922">
    <property type="component" value="Unassembled WGS sequence"/>
</dbReference>
<evidence type="ECO:0000313" key="2">
    <source>
        <dbReference type="Proteomes" id="UP000186922"/>
    </source>
</evidence>
<dbReference type="EMBL" id="BDGG01000006">
    <property type="protein sequence ID" value="GAV00471.1"/>
    <property type="molecule type" value="Genomic_DNA"/>
</dbReference>
<protein>
    <submittedName>
        <fullName evidence="1">Uncharacterized protein</fullName>
    </submittedName>
</protein>
<reference evidence="1 2" key="1">
    <citation type="journal article" date="2016" name="Nat. Commun.">
        <title>Extremotolerant tardigrade genome and improved radiotolerance of human cultured cells by tardigrade-unique protein.</title>
        <authorList>
            <person name="Hashimoto T."/>
            <person name="Horikawa D.D."/>
            <person name="Saito Y."/>
            <person name="Kuwahara H."/>
            <person name="Kozuka-Hata H."/>
            <person name="Shin-I T."/>
            <person name="Minakuchi Y."/>
            <person name="Ohishi K."/>
            <person name="Motoyama A."/>
            <person name="Aizu T."/>
            <person name="Enomoto A."/>
            <person name="Kondo K."/>
            <person name="Tanaka S."/>
            <person name="Hara Y."/>
            <person name="Koshikawa S."/>
            <person name="Sagara H."/>
            <person name="Miura T."/>
            <person name="Yokobori S."/>
            <person name="Miyagawa K."/>
            <person name="Suzuki Y."/>
            <person name="Kubo T."/>
            <person name="Oyama M."/>
            <person name="Kohara Y."/>
            <person name="Fujiyama A."/>
            <person name="Arakawa K."/>
            <person name="Katayama T."/>
            <person name="Toyoda A."/>
            <person name="Kunieda T."/>
        </authorList>
    </citation>
    <scope>NUCLEOTIDE SEQUENCE [LARGE SCALE GENOMIC DNA]</scope>
    <source>
        <strain evidence="1 2">YOKOZUNA-1</strain>
    </source>
</reference>
<evidence type="ECO:0000313" key="1">
    <source>
        <dbReference type="EMBL" id="GAV00471.1"/>
    </source>
</evidence>
<accession>A0A1D1VHS5</accession>